<dbReference type="SMART" id="SM00389">
    <property type="entry name" value="HOX"/>
    <property type="match status" value="1"/>
</dbReference>
<name>A0AAN9MW60_CANGL</name>
<evidence type="ECO:0000256" key="10">
    <source>
        <dbReference type="RuleBase" id="RU000682"/>
    </source>
</evidence>
<keyword evidence="4" id="KW-0175">Coiled coil</keyword>
<keyword evidence="6 9" id="KW-0371">Homeobox</keyword>
<dbReference type="PROSITE" id="PS50848">
    <property type="entry name" value="START"/>
    <property type="match status" value="1"/>
</dbReference>
<evidence type="ECO:0000256" key="6">
    <source>
        <dbReference type="ARBA" id="ARBA00023155"/>
    </source>
</evidence>
<dbReference type="CDD" id="cd08875">
    <property type="entry name" value="START_ArGLABRA2_like"/>
    <property type="match status" value="1"/>
</dbReference>
<dbReference type="InterPro" id="IPR002913">
    <property type="entry name" value="START_lipid-bd_dom"/>
</dbReference>
<feature type="compositionally biased region" description="Basic and acidic residues" evidence="11">
    <location>
        <begin position="33"/>
        <end position="46"/>
    </location>
</feature>
<evidence type="ECO:0000256" key="3">
    <source>
        <dbReference type="ARBA" id="ARBA00023015"/>
    </source>
</evidence>
<evidence type="ECO:0000256" key="8">
    <source>
        <dbReference type="ARBA" id="ARBA00023242"/>
    </source>
</evidence>
<dbReference type="Pfam" id="PF01852">
    <property type="entry name" value="START"/>
    <property type="match status" value="1"/>
</dbReference>
<comment type="caution">
    <text evidence="14">The sequence shown here is derived from an EMBL/GenBank/DDBJ whole genome shotgun (WGS) entry which is preliminary data.</text>
</comment>
<dbReference type="SUPFAM" id="SSF55961">
    <property type="entry name" value="Bet v1-like"/>
    <property type="match status" value="2"/>
</dbReference>
<dbReference type="GO" id="GO:0008289">
    <property type="term" value="F:lipid binding"/>
    <property type="evidence" value="ECO:0007669"/>
    <property type="project" value="InterPro"/>
</dbReference>
<dbReference type="Gene3D" id="3.30.530.20">
    <property type="match status" value="1"/>
</dbReference>
<dbReference type="InterPro" id="IPR001356">
    <property type="entry name" value="HD"/>
</dbReference>
<feature type="DNA-binding region" description="Homeobox" evidence="9">
    <location>
        <begin position="17"/>
        <end position="76"/>
    </location>
</feature>
<dbReference type="InterPro" id="IPR009057">
    <property type="entry name" value="Homeodomain-like_sf"/>
</dbReference>
<evidence type="ECO:0000256" key="4">
    <source>
        <dbReference type="ARBA" id="ARBA00023054"/>
    </source>
</evidence>
<comment type="similarity">
    <text evidence="2">Belongs to the HD-ZIP homeobox family. Class IV subfamily.</text>
</comment>
<keyword evidence="15" id="KW-1185">Reference proteome</keyword>
<protein>
    <submittedName>
        <fullName evidence="14">Uncharacterized protein</fullName>
    </submittedName>
</protein>
<dbReference type="GO" id="GO:0003677">
    <property type="term" value="F:DNA binding"/>
    <property type="evidence" value="ECO:0007669"/>
    <property type="project" value="UniProtKB-UniRule"/>
</dbReference>
<feature type="region of interest" description="Disordered" evidence="11">
    <location>
        <begin position="1"/>
        <end position="46"/>
    </location>
</feature>
<feature type="compositionally biased region" description="Basic and acidic residues" evidence="11">
    <location>
        <begin position="1"/>
        <end position="10"/>
    </location>
</feature>
<dbReference type="Gene3D" id="1.10.10.60">
    <property type="entry name" value="Homeodomain-like"/>
    <property type="match status" value="1"/>
</dbReference>
<dbReference type="PANTHER" id="PTHR45654:SF9">
    <property type="entry name" value="HOMEOBOX-LEUCINE ZIPPER PROTEIN HDG10-RELATED"/>
    <property type="match status" value="1"/>
</dbReference>
<dbReference type="Pfam" id="PF00046">
    <property type="entry name" value="Homeodomain"/>
    <property type="match status" value="1"/>
</dbReference>
<dbReference type="Pfam" id="PF25797">
    <property type="entry name" value="PDF2_C"/>
    <property type="match status" value="1"/>
</dbReference>
<keyword evidence="7" id="KW-0804">Transcription</keyword>
<dbReference type="SUPFAM" id="SSF46689">
    <property type="entry name" value="Homeodomain-like"/>
    <property type="match status" value="1"/>
</dbReference>
<evidence type="ECO:0000256" key="9">
    <source>
        <dbReference type="PROSITE-ProRule" id="PRU00108"/>
    </source>
</evidence>
<keyword evidence="3" id="KW-0805">Transcription regulation</keyword>
<dbReference type="EMBL" id="JAYMYQ010000001">
    <property type="protein sequence ID" value="KAK7359574.1"/>
    <property type="molecule type" value="Genomic_DNA"/>
</dbReference>
<evidence type="ECO:0000256" key="5">
    <source>
        <dbReference type="ARBA" id="ARBA00023125"/>
    </source>
</evidence>
<feature type="compositionally biased region" description="Basic residues" evidence="11">
    <location>
        <begin position="19"/>
        <end position="29"/>
    </location>
</feature>
<keyword evidence="5 9" id="KW-0238">DNA-binding</keyword>
<evidence type="ECO:0000313" key="14">
    <source>
        <dbReference type="EMBL" id="KAK7359574.1"/>
    </source>
</evidence>
<dbReference type="InterPro" id="IPR023393">
    <property type="entry name" value="START-like_dom_sf"/>
</dbReference>
<dbReference type="PANTHER" id="PTHR45654">
    <property type="entry name" value="HOMEOBOX-LEUCINE ZIPPER PROTEIN MERISTEM L1"/>
    <property type="match status" value="1"/>
</dbReference>
<dbReference type="Proteomes" id="UP001367508">
    <property type="component" value="Unassembled WGS sequence"/>
</dbReference>
<dbReference type="InterPro" id="IPR042160">
    <property type="entry name" value="HD-Zip_IV"/>
</dbReference>
<accession>A0AAN9MW60</accession>
<evidence type="ECO:0000313" key="15">
    <source>
        <dbReference type="Proteomes" id="UP001367508"/>
    </source>
</evidence>
<gene>
    <name evidence="14" type="ORF">VNO77_01535</name>
</gene>
<dbReference type="SMART" id="SM00234">
    <property type="entry name" value="START"/>
    <property type="match status" value="1"/>
</dbReference>
<evidence type="ECO:0000256" key="1">
    <source>
        <dbReference type="ARBA" id="ARBA00004123"/>
    </source>
</evidence>
<evidence type="ECO:0000259" key="13">
    <source>
        <dbReference type="PROSITE" id="PS50848"/>
    </source>
</evidence>
<sequence length="816" mass="91169">MRLEEPERGSDSSPQNTGKTKRTYRRHSAQKVARLERVCPHPDEERRRKLGQELGLDSTQIKFWFQNKRTQLKYERVSKFLASNNIGTNSMHLPGPSSSSSNDNKTPQQSLQNQTGSGIPSSNQCIPIVDQNNIPVHDQQIPVIPHDQHMPVVAQDQHIPIAPNQQVPNDLDQLNIPAPLNQHIPVVNQNIHDQDIPVVAPYPDPDPDPILDEYYIPTLTTSPVAQNIPPLDQDFPPLISSLDHNVPALVTALDQNIPSLIPHHDQHNKNKFDNDNNIPVAEKDIGAPKLNLIPAATPSALRQDVSALNQNNAPSLDLDLDAVLRIVNNDDKSLVEEISNTAMQELMKLLSTNEPFWFRSLVNGKFVLHRESYHRIFRRTHYLKGPHARLEASKDSQIVRMSGPQLVEMFLNADKWVDLFPTIVKKAETIQVFDNGSSGSRNGALQLMKVEMHILSPLVPTREFLFIRSCKQIKVGIWVIGDVSFESSKYKPTTSHAWRLPSGCLIQEMAPEGRLCKVSWVEHVEVDDKIQTHRLYREVICGNNAYGAERWVLTLERMCERFASASAQTMPISDIGGVIRSIEGRRSVMDLSHRMVKVYCGGLDMRDNIDFPHLKRVNNGEVRVCVRNNTDQQDVPQGMITSVAASFWLPLSPQVVFDFLKDNKRRAEWDILCYGNSVHVMQHISNGVNPNNCTSIIRPSIPNGNNTLILQESYIDALGYMLIYAPFDIKSIHLAIKGEDTSTVPVLSSGFTISWDGESNAIEGQVGKSGGSLVTLANQVLVSSQSAKGKLDLESVGIVNTIVTSTVEKIKVALKC</sequence>
<feature type="region of interest" description="Disordered" evidence="11">
    <location>
        <begin position="85"/>
        <end position="124"/>
    </location>
</feature>
<dbReference type="PROSITE" id="PS50071">
    <property type="entry name" value="HOMEOBOX_2"/>
    <property type="match status" value="1"/>
</dbReference>
<proteinExistence type="inferred from homology"/>
<evidence type="ECO:0000256" key="11">
    <source>
        <dbReference type="SAM" id="MobiDB-lite"/>
    </source>
</evidence>
<evidence type="ECO:0000256" key="7">
    <source>
        <dbReference type="ARBA" id="ARBA00023163"/>
    </source>
</evidence>
<dbReference type="InterPro" id="IPR057993">
    <property type="entry name" value="HD-Zip_IV_C"/>
</dbReference>
<feature type="domain" description="Homeobox" evidence="12">
    <location>
        <begin position="15"/>
        <end position="75"/>
    </location>
</feature>
<organism evidence="14 15">
    <name type="scientific">Canavalia gladiata</name>
    <name type="common">Sword bean</name>
    <name type="synonym">Dolichos gladiatus</name>
    <dbReference type="NCBI Taxonomy" id="3824"/>
    <lineage>
        <taxon>Eukaryota</taxon>
        <taxon>Viridiplantae</taxon>
        <taxon>Streptophyta</taxon>
        <taxon>Embryophyta</taxon>
        <taxon>Tracheophyta</taxon>
        <taxon>Spermatophyta</taxon>
        <taxon>Magnoliopsida</taxon>
        <taxon>eudicotyledons</taxon>
        <taxon>Gunneridae</taxon>
        <taxon>Pentapetalae</taxon>
        <taxon>rosids</taxon>
        <taxon>fabids</taxon>
        <taxon>Fabales</taxon>
        <taxon>Fabaceae</taxon>
        <taxon>Papilionoideae</taxon>
        <taxon>50 kb inversion clade</taxon>
        <taxon>NPAAA clade</taxon>
        <taxon>indigoferoid/millettioid clade</taxon>
        <taxon>Phaseoleae</taxon>
        <taxon>Canavalia</taxon>
    </lineage>
</organism>
<dbReference type="CDD" id="cd00086">
    <property type="entry name" value="homeodomain"/>
    <property type="match status" value="1"/>
</dbReference>
<feature type="domain" description="START" evidence="13">
    <location>
        <begin position="328"/>
        <end position="564"/>
    </location>
</feature>
<evidence type="ECO:0000259" key="12">
    <source>
        <dbReference type="PROSITE" id="PS50071"/>
    </source>
</evidence>
<dbReference type="GO" id="GO:0005634">
    <property type="term" value="C:nucleus"/>
    <property type="evidence" value="ECO:0007669"/>
    <property type="project" value="UniProtKB-SubCell"/>
</dbReference>
<dbReference type="AlphaFoldDB" id="A0AAN9MW60"/>
<evidence type="ECO:0000256" key="2">
    <source>
        <dbReference type="ARBA" id="ARBA00006789"/>
    </source>
</evidence>
<keyword evidence="8 9" id="KW-0539">Nucleus</keyword>
<reference evidence="14 15" key="1">
    <citation type="submission" date="2024-01" db="EMBL/GenBank/DDBJ databases">
        <title>The genomes of 5 underutilized Papilionoideae crops provide insights into root nodulation and disease resistanc.</title>
        <authorList>
            <person name="Jiang F."/>
        </authorList>
    </citation>
    <scope>NUCLEOTIDE SEQUENCE [LARGE SCALE GENOMIC DNA]</scope>
    <source>
        <strain evidence="14">LVBAO_FW01</strain>
        <tissue evidence="14">Leaves</tissue>
    </source>
</reference>
<feature type="compositionally biased region" description="Polar residues" evidence="11">
    <location>
        <begin position="102"/>
        <end position="124"/>
    </location>
</feature>
<comment type="subcellular location">
    <subcellularLocation>
        <location evidence="1 9 10">Nucleus</location>
    </subcellularLocation>
</comment>